<evidence type="ECO:0000256" key="3">
    <source>
        <dbReference type="ARBA" id="ARBA00022670"/>
    </source>
</evidence>
<dbReference type="Gene3D" id="3.40.630.20">
    <property type="entry name" value="Peptidase C15, pyroglutamyl peptidase I-like"/>
    <property type="match status" value="1"/>
</dbReference>
<dbReference type="Proteomes" id="UP000515145">
    <property type="component" value="Chromosome 19"/>
</dbReference>
<dbReference type="CDD" id="cd00501">
    <property type="entry name" value="Peptidase_C15"/>
    <property type="match status" value="1"/>
</dbReference>
<keyword evidence="2" id="KW-0963">Cytoplasm</keyword>
<keyword evidence="3" id="KW-0645">Protease</keyword>
<dbReference type="InParanoid" id="A0A6P7KJN6"/>
<dbReference type="PRINTS" id="PR00706">
    <property type="entry name" value="PYROGLUPTASE"/>
</dbReference>
<dbReference type="Pfam" id="PF01470">
    <property type="entry name" value="Peptidase_C15"/>
    <property type="match status" value="1"/>
</dbReference>
<organism evidence="6 7">
    <name type="scientific">Parambassis ranga</name>
    <name type="common">Indian glassy fish</name>
    <dbReference type="NCBI Taxonomy" id="210632"/>
    <lineage>
        <taxon>Eukaryota</taxon>
        <taxon>Metazoa</taxon>
        <taxon>Chordata</taxon>
        <taxon>Craniata</taxon>
        <taxon>Vertebrata</taxon>
        <taxon>Euteleostomi</taxon>
        <taxon>Actinopterygii</taxon>
        <taxon>Neopterygii</taxon>
        <taxon>Teleostei</taxon>
        <taxon>Neoteleostei</taxon>
        <taxon>Acanthomorphata</taxon>
        <taxon>Ovalentaria</taxon>
        <taxon>Ambassidae</taxon>
        <taxon>Parambassis</taxon>
    </lineage>
</organism>
<dbReference type="AlphaFoldDB" id="A0A6P7KJN6"/>
<dbReference type="GO" id="GO:0016920">
    <property type="term" value="F:pyroglutamyl-peptidase activity"/>
    <property type="evidence" value="ECO:0007669"/>
    <property type="project" value="InterPro"/>
</dbReference>
<dbReference type="SUPFAM" id="SSF53182">
    <property type="entry name" value="Pyrrolidone carboxyl peptidase (pyroglutamate aminopeptidase)"/>
    <property type="match status" value="1"/>
</dbReference>
<accession>A0A6P7KJN6</accession>
<evidence type="ECO:0000313" key="6">
    <source>
        <dbReference type="Proteomes" id="UP000515145"/>
    </source>
</evidence>
<evidence type="ECO:0000256" key="1">
    <source>
        <dbReference type="ARBA" id="ARBA00006641"/>
    </source>
</evidence>
<gene>
    <name evidence="7" type="primary">pgpep1l</name>
</gene>
<evidence type="ECO:0000256" key="5">
    <source>
        <dbReference type="ARBA" id="ARBA00022807"/>
    </source>
</evidence>
<dbReference type="RefSeq" id="XP_028287631.1">
    <property type="nucleotide sequence ID" value="XM_028431830.1"/>
</dbReference>
<dbReference type="InterPro" id="IPR036440">
    <property type="entry name" value="Peptidase_C15-like_sf"/>
</dbReference>
<comment type="similarity">
    <text evidence="1">Belongs to the peptidase C15 family.</text>
</comment>
<sequence length="211" mass="23328">MCQQLCCVTDNFSFGMNESETVVLTGFGPFRQFLVNPSWKAAQGLKLAGLGKKIDVYIKEVPVSYVKTKQTIAELWHALNPKFAVHLGIARGASVIILEQTGKNRGYTDRDVCGFCPESHCCMEGGPEKLDSVINMRAISKHFTQAGVDVIYSRDAGRYLCDFAYYCSLYHGQRRAALIHLPSSGSLASADRLVPLLQALIQTMLDQLEDT</sequence>
<dbReference type="CTD" id="145814"/>
<dbReference type="GO" id="GO:0006508">
    <property type="term" value="P:proteolysis"/>
    <property type="evidence" value="ECO:0007669"/>
    <property type="project" value="UniProtKB-KW"/>
</dbReference>
<proteinExistence type="inferred from homology"/>
<reference evidence="7" key="1">
    <citation type="submission" date="2025-08" db="UniProtKB">
        <authorList>
            <consortium name="RefSeq"/>
        </authorList>
    </citation>
    <scope>IDENTIFICATION</scope>
</reference>
<evidence type="ECO:0000256" key="2">
    <source>
        <dbReference type="ARBA" id="ARBA00022490"/>
    </source>
</evidence>
<keyword evidence="6" id="KW-1185">Reference proteome</keyword>
<evidence type="ECO:0000256" key="4">
    <source>
        <dbReference type="ARBA" id="ARBA00022801"/>
    </source>
</evidence>
<dbReference type="GO" id="GO:0005829">
    <property type="term" value="C:cytosol"/>
    <property type="evidence" value="ECO:0007669"/>
    <property type="project" value="InterPro"/>
</dbReference>
<dbReference type="InterPro" id="IPR016125">
    <property type="entry name" value="Peptidase_C15-like"/>
</dbReference>
<dbReference type="OrthoDB" id="407146at2759"/>
<dbReference type="PANTHER" id="PTHR23402">
    <property type="entry name" value="PROTEASE FAMILY C15 PYROGLUTAMYL-PEPTIDASE I-RELATED"/>
    <property type="match status" value="1"/>
</dbReference>
<keyword evidence="5" id="KW-0788">Thiol protease</keyword>
<dbReference type="InterPro" id="IPR000816">
    <property type="entry name" value="Peptidase_C15"/>
</dbReference>
<keyword evidence="4" id="KW-0378">Hydrolase</keyword>
<dbReference type="PIRSF" id="PIRSF015592">
    <property type="entry name" value="Prld-crbxl_pptds"/>
    <property type="match status" value="1"/>
</dbReference>
<protein>
    <submittedName>
        <fullName evidence="7">Pyroglutamyl-peptidase 1</fullName>
    </submittedName>
</protein>
<dbReference type="GeneID" id="114452496"/>
<name>A0A6P7KJN6_9TELE</name>
<evidence type="ECO:0000313" key="7">
    <source>
        <dbReference type="RefSeq" id="XP_028287631.1"/>
    </source>
</evidence>
<dbReference type="PANTHER" id="PTHR23402:SF1">
    <property type="entry name" value="PYROGLUTAMYL-PEPTIDASE I"/>
    <property type="match status" value="1"/>
</dbReference>